<dbReference type="Gene3D" id="1.10.150.80">
    <property type="entry name" value="HRDC domain"/>
    <property type="match status" value="1"/>
</dbReference>
<dbReference type="InterPro" id="IPR014001">
    <property type="entry name" value="Helicase_ATP-bd"/>
</dbReference>
<dbReference type="GO" id="GO:0005694">
    <property type="term" value="C:chromosome"/>
    <property type="evidence" value="ECO:0007669"/>
    <property type="project" value="TreeGrafter"/>
</dbReference>
<evidence type="ECO:0000256" key="6">
    <source>
        <dbReference type="ARBA" id="ARBA00022840"/>
    </source>
</evidence>
<feature type="compositionally biased region" description="Low complexity" evidence="12">
    <location>
        <begin position="190"/>
        <end position="201"/>
    </location>
</feature>
<evidence type="ECO:0000256" key="7">
    <source>
        <dbReference type="ARBA" id="ARBA00023125"/>
    </source>
</evidence>
<feature type="domain" description="Helicase C-terminal" evidence="14">
    <location>
        <begin position="1115"/>
        <end position="1264"/>
    </location>
</feature>
<feature type="compositionally biased region" description="Basic and acidic residues" evidence="12">
    <location>
        <begin position="362"/>
        <end position="373"/>
    </location>
</feature>
<feature type="compositionally biased region" description="Basic and acidic residues" evidence="12">
    <location>
        <begin position="488"/>
        <end position="508"/>
    </location>
</feature>
<organism evidence="15 16">
    <name type="scientific">Rhypophila decipiens</name>
    <dbReference type="NCBI Taxonomy" id="261697"/>
    <lineage>
        <taxon>Eukaryota</taxon>
        <taxon>Fungi</taxon>
        <taxon>Dikarya</taxon>
        <taxon>Ascomycota</taxon>
        <taxon>Pezizomycotina</taxon>
        <taxon>Sordariomycetes</taxon>
        <taxon>Sordariomycetidae</taxon>
        <taxon>Sordariales</taxon>
        <taxon>Naviculisporaceae</taxon>
        <taxon>Rhypophila</taxon>
    </lineage>
</organism>
<feature type="region of interest" description="Disordered" evidence="12">
    <location>
        <begin position="172"/>
        <end position="208"/>
    </location>
</feature>
<evidence type="ECO:0000256" key="12">
    <source>
        <dbReference type="SAM" id="MobiDB-lite"/>
    </source>
</evidence>
<dbReference type="GO" id="GO:0043138">
    <property type="term" value="F:3'-5' DNA helicase activity"/>
    <property type="evidence" value="ECO:0007669"/>
    <property type="project" value="UniProtKB-EC"/>
</dbReference>
<dbReference type="InterPro" id="IPR018982">
    <property type="entry name" value="RQC_domain"/>
</dbReference>
<dbReference type="PROSITE" id="PS51192">
    <property type="entry name" value="HELICASE_ATP_BIND_1"/>
    <property type="match status" value="1"/>
</dbReference>
<feature type="compositionally biased region" description="Polar residues" evidence="12">
    <location>
        <begin position="454"/>
        <end position="469"/>
    </location>
</feature>
<dbReference type="CDD" id="cd17920">
    <property type="entry name" value="DEXHc_RecQ"/>
    <property type="match status" value="1"/>
</dbReference>
<dbReference type="InterPro" id="IPR002464">
    <property type="entry name" value="DNA/RNA_helicase_DEAH_CS"/>
</dbReference>
<evidence type="ECO:0000259" key="14">
    <source>
        <dbReference type="PROSITE" id="PS51194"/>
    </source>
</evidence>
<feature type="compositionally biased region" description="Basic and acidic residues" evidence="12">
    <location>
        <begin position="311"/>
        <end position="320"/>
    </location>
</feature>
<dbReference type="InterPro" id="IPR036388">
    <property type="entry name" value="WH-like_DNA-bd_sf"/>
</dbReference>
<dbReference type="InterPro" id="IPR004589">
    <property type="entry name" value="DNA_helicase_ATP-dep_RecQ"/>
</dbReference>
<feature type="domain" description="Helicase ATP-binding" evidence="13">
    <location>
        <begin position="912"/>
        <end position="1093"/>
    </location>
</feature>
<proteinExistence type="inferred from homology"/>
<keyword evidence="6" id="KW-0067">ATP-binding</keyword>
<dbReference type="SMART" id="SM00487">
    <property type="entry name" value="DEXDc"/>
    <property type="match status" value="1"/>
</dbReference>
<dbReference type="PANTHER" id="PTHR13710:SF153">
    <property type="entry name" value="RECQ-LIKE DNA HELICASE BLM"/>
    <property type="match status" value="1"/>
</dbReference>
<evidence type="ECO:0000256" key="3">
    <source>
        <dbReference type="ARBA" id="ARBA00022741"/>
    </source>
</evidence>
<dbReference type="SMART" id="SM00956">
    <property type="entry name" value="RQC"/>
    <property type="match status" value="1"/>
</dbReference>
<dbReference type="EC" id="5.6.2.4" evidence="11"/>
<keyword evidence="4" id="KW-0378">Hydrolase</keyword>
<feature type="compositionally biased region" description="Low complexity" evidence="12">
    <location>
        <begin position="383"/>
        <end position="398"/>
    </location>
</feature>
<dbReference type="NCBIfam" id="TIGR00614">
    <property type="entry name" value="recQ_fam"/>
    <property type="match status" value="1"/>
</dbReference>
<dbReference type="InterPro" id="IPR001650">
    <property type="entry name" value="Helicase_C-like"/>
</dbReference>
<dbReference type="Pfam" id="PF09382">
    <property type="entry name" value="RQC"/>
    <property type="match status" value="1"/>
</dbReference>
<dbReference type="GO" id="GO:0005524">
    <property type="term" value="F:ATP binding"/>
    <property type="evidence" value="ECO:0007669"/>
    <property type="project" value="UniProtKB-KW"/>
</dbReference>
<feature type="region of interest" description="Disordered" evidence="12">
    <location>
        <begin position="1680"/>
        <end position="1818"/>
    </location>
</feature>
<reference evidence="15" key="1">
    <citation type="journal article" date="2023" name="Mol. Phylogenet. Evol.">
        <title>Genome-scale phylogeny and comparative genomics of the fungal order Sordariales.</title>
        <authorList>
            <person name="Hensen N."/>
            <person name="Bonometti L."/>
            <person name="Westerberg I."/>
            <person name="Brannstrom I.O."/>
            <person name="Guillou S."/>
            <person name="Cros-Aarteil S."/>
            <person name="Calhoun S."/>
            <person name="Haridas S."/>
            <person name="Kuo A."/>
            <person name="Mondo S."/>
            <person name="Pangilinan J."/>
            <person name="Riley R."/>
            <person name="LaButti K."/>
            <person name="Andreopoulos B."/>
            <person name="Lipzen A."/>
            <person name="Chen C."/>
            <person name="Yan M."/>
            <person name="Daum C."/>
            <person name="Ng V."/>
            <person name="Clum A."/>
            <person name="Steindorff A."/>
            <person name="Ohm R.A."/>
            <person name="Martin F."/>
            <person name="Silar P."/>
            <person name="Natvig D.O."/>
            <person name="Lalanne C."/>
            <person name="Gautier V."/>
            <person name="Ament-Velasquez S.L."/>
            <person name="Kruys A."/>
            <person name="Hutchinson M.I."/>
            <person name="Powell A.J."/>
            <person name="Barry K."/>
            <person name="Miller A.N."/>
            <person name="Grigoriev I.V."/>
            <person name="Debuchy R."/>
            <person name="Gladieux P."/>
            <person name="Hiltunen Thoren M."/>
            <person name="Johannesson H."/>
        </authorList>
    </citation>
    <scope>NUCLEOTIDE SEQUENCE</scope>
    <source>
        <strain evidence="15">PSN293</strain>
    </source>
</reference>
<dbReference type="FunFam" id="3.40.50.300:FF:001975">
    <property type="entry name" value="ATP-dependent DNA helicase"/>
    <property type="match status" value="1"/>
</dbReference>
<dbReference type="Gene3D" id="3.40.50.300">
    <property type="entry name" value="P-loop containing nucleotide triphosphate hydrolases"/>
    <property type="match status" value="2"/>
</dbReference>
<evidence type="ECO:0000256" key="1">
    <source>
        <dbReference type="ARBA" id="ARBA00004123"/>
    </source>
</evidence>
<name>A0AAN7BBC8_9PEZI</name>
<feature type="compositionally biased region" description="Gly residues" evidence="12">
    <location>
        <begin position="1787"/>
        <end position="1811"/>
    </location>
</feature>
<evidence type="ECO:0000256" key="8">
    <source>
        <dbReference type="ARBA" id="ARBA00023235"/>
    </source>
</evidence>
<dbReference type="FunFam" id="3.40.50.300:FF:000537">
    <property type="entry name" value="Bloom syndrome RecQ-like helicase"/>
    <property type="match status" value="1"/>
</dbReference>
<dbReference type="Pfam" id="PF16124">
    <property type="entry name" value="RecQ_Zn_bind"/>
    <property type="match status" value="1"/>
</dbReference>
<evidence type="ECO:0000259" key="13">
    <source>
        <dbReference type="PROSITE" id="PS51192"/>
    </source>
</evidence>
<comment type="catalytic activity">
    <reaction evidence="10">
        <text>Couples ATP hydrolysis with the unwinding of duplex DNA by translocating in the 3'-5' direction.</text>
        <dbReference type="EC" id="5.6.2.4"/>
    </reaction>
</comment>
<dbReference type="PROSITE" id="PS00690">
    <property type="entry name" value="DEAH_ATP_HELICASE"/>
    <property type="match status" value="1"/>
</dbReference>
<feature type="compositionally biased region" description="Polar residues" evidence="12">
    <location>
        <begin position="412"/>
        <end position="425"/>
    </location>
</feature>
<sequence length="1818" mass="200111">MGSPPPPPRQTRWSGILPGIASIFNRPTPDSYENCDDTNARGHTPELSRPSNSMTHNNLSEHLSWLQNTNQTRPTGPSFTCPPVSAPTASSNFEISSGAFAHPHPRAATISHSTGRAGRDSSYPSLPHSAPPRPVQSTPANLTCSEDVRGPSQPNHGGTEVVSTVRAMAKLSSNSVSNRPSLVTKHHAQQPRQQQQQQQSQLLTPKSATAGRASFQQAYSASLARDSPSIAEHSRKKTLTVPYQSLKTCSPDLTPDDPDLDAVCSDPVDLTEDDPHHGSSSVVGYGEDDMVSQTGGQTKRGKQVSRPAPARHPDMSDQHADGPFPDIMSLLNKNSPPPSNQPSVSTENSRSQSVAASGVSEVTRKSSERRNPFQDDSEDDDSSPSPSSARTTTRVTSSGLSVLGRKRKPDNQPATDPPKTNTDGTGSKKPRRSSIVYDSEDEFQTPPTHLSMRNGGSSFTSHQSCGSTTRELELEGYVSGSRPSSRQSSDHQTKTSEPESYMEPKMESDDGEDEVMPDALPSPKPNSDKGTSQDSDIERNKHVLKLLLDNPSVVERRLRSVKEQLQRNHEEFMKCAREGKPKEVRDRLRKEREPMDQQRKALSDILAGQTSYKDLSNKREALIAELGAAYSEGLDTEAEEQQLDDLSAEIRSKETLLISSLLTAGIDDLDFLKDPNDSIAAPDSPTPIVFATQPSRKFRIPSLSTEASAIPEYNSQVILQTQSNYGSQRVQAPQDIQPQAAAPAIKSKTSKTIEADIAVERSFIEIDDSVFDEDDAFLQLEEPPVAPFSKVSQFRRQSPAKVAPAPAPAPNYIEEYPDDDEDMLEALQDFERRSGSAPRVDAARGKSVLSELSGNARPSIKPRPQAKKVTSVQPRPSIPPELMRYPWSADVRRALKDRFRMSGFRHNQLEAINATLSGKDAFVLMPTGGGKSLCYQLPAVLKSGKTRGITVVISPLLSLMQDQVEHLKALNIKAVAFNGDMPADQRRHFFLLFEHPSPELELQLLYVTPEMVNKSQAFINGLTKLYQNSKLARIVIDEAHCVSQWGHDFRPDYKLLGKVRDRLPGVPVMALTATATKNVIMDVQVNLRMKDCEVFTQSFNRPNLYYEVRVKKGAIVDQIGELITRNYPDQTGIVYTLSRSAAESTAKNLREKYNISAQHYHASVDSNLKAQVQKDWQTGKTKVVVATIAFGMGIDKPDVRFVIHQNMPKSLEGYYQETGRAGRDGNPSDCYLYFNYADITSLRRMISNGDGDYHQKERQHNMLNRVVSFCENTSSCRRVAILQYFHEVFQPEDCKAGCDNCRTGRTNGVTDLEDFTAHAVALLEIVRSEGALPLGKLADVLIGKRPGENRNVKNFGFAKELGPHEAQRLIVALHGAGGLGEDNKVNKGSFAITYYVLGPKAQKFFNGECKLQLEVWKRASDSRLKKRGRSALPTTETLDLAPDPAPARMVPPSTMVSSPVRARSKRRKTLGADRLSTPRSLDNEAESRAPLHANGYEKDDFVVSDDDHHAFEPVAPHHLRPSTSNIRRQQTLHELGPPISKDQLSRRGPSNAIHEAAVESFLGQAGELEERLRNDNGLRRNLFTEQQFRDMAINWTTTVKRMYTIPGIDKEKVDKYGIRFLPLLNKCHRHYQEMMGTKTSSAAEPSNTVRDVVDLISSDEDEVFDGDDIDFDIEEDQEEALESSRFFHGRDHGAGPAPARAKTERPSAAPSESNWFEQFERLNSQQPPSRPQATTMTKKNTAWKGGGKNRFGKKYSGRPRAPSATRSSSSGGVTKRKTTSARRSAGASGGTSGAKGKGSGAKKGGGGGYGSGISTMPI</sequence>
<evidence type="ECO:0000256" key="5">
    <source>
        <dbReference type="ARBA" id="ARBA00022806"/>
    </source>
</evidence>
<dbReference type="GO" id="GO:0000724">
    <property type="term" value="P:double-strand break repair via homologous recombination"/>
    <property type="evidence" value="ECO:0007669"/>
    <property type="project" value="TreeGrafter"/>
</dbReference>
<protein>
    <recommendedName>
        <fullName evidence="11">DNA 3'-5' helicase</fullName>
        <ecNumber evidence="11">5.6.2.4</ecNumber>
    </recommendedName>
</protein>
<evidence type="ECO:0000313" key="16">
    <source>
        <dbReference type="Proteomes" id="UP001301769"/>
    </source>
</evidence>
<dbReference type="InterPro" id="IPR044876">
    <property type="entry name" value="HRDC_dom_sf"/>
</dbReference>
<keyword evidence="8" id="KW-0413">Isomerase</keyword>
<comment type="similarity">
    <text evidence="2">Belongs to the helicase family. RecQ subfamily.</text>
</comment>
<evidence type="ECO:0000256" key="9">
    <source>
        <dbReference type="ARBA" id="ARBA00023242"/>
    </source>
</evidence>
<feature type="compositionally biased region" description="Basic and acidic residues" evidence="12">
    <location>
        <begin position="1481"/>
        <end position="1493"/>
    </location>
</feature>
<dbReference type="Gene3D" id="1.10.10.10">
    <property type="entry name" value="Winged helix-like DNA-binding domain superfamily/Winged helix DNA-binding domain"/>
    <property type="match status" value="1"/>
</dbReference>
<reference evidence="15" key="2">
    <citation type="submission" date="2023-05" db="EMBL/GenBank/DDBJ databases">
        <authorList>
            <consortium name="Lawrence Berkeley National Laboratory"/>
            <person name="Steindorff A."/>
            <person name="Hensen N."/>
            <person name="Bonometti L."/>
            <person name="Westerberg I."/>
            <person name="Brannstrom I.O."/>
            <person name="Guillou S."/>
            <person name="Cros-Aarteil S."/>
            <person name="Calhoun S."/>
            <person name="Haridas S."/>
            <person name="Kuo A."/>
            <person name="Mondo S."/>
            <person name="Pangilinan J."/>
            <person name="Riley R."/>
            <person name="Labutti K."/>
            <person name="Andreopoulos B."/>
            <person name="Lipzen A."/>
            <person name="Chen C."/>
            <person name="Yanf M."/>
            <person name="Daum C."/>
            <person name="Ng V."/>
            <person name="Clum A."/>
            <person name="Ohm R."/>
            <person name="Martin F."/>
            <person name="Silar P."/>
            <person name="Natvig D."/>
            <person name="Lalanne C."/>
            <person name="Gautier V."/>
            <person name="Ament-Velasquez S.L."/>
            <person name="Kruys A."/>
            <person name="Hutchinson M.I."/>
            <person name="Powell A.J."/>
            <person name="Barry K."/>
            <person name="Miller A.N."/>
            <person name="Grigoriev I.V."/>
            <person name="Debuchy R."/>
            <person name="Gladieux P."/>
            <person name="Thoren M.H."/>
            <person name="Johannesson H."/>
        </authorList>
    </citation>
    <scope>NUCLEOTIDE SEQUENCE</scope>
    <source>
        <strain evidence="15">PSN293</strain>
    </source>
</reference>
<dbReference type="Pfam" id="PF00271">
    <property type="entry name" value="Helicase_C"/>
    <property type="match status" value="1"/>
</dbReference>
<dbReference type="SUPFAM" id="SSF52540">
    <property type="entry name" value="P-loop containing nucleoside triphosphate hydrolases"/>
    <property type="match status" value="1"/>
</dbReference>
<keyword evidence="5 15" id="KW-0347">Helicase</keyword>
<dbReference type="GO" id="GO:0005634">
    <property type="term" value="C:nucleus"/>
    <property type="evidence" value="ECO:0007669"/>
    <property type="project" value="UniProtKB-SubCell"/>
</dbReference>
<dbReference type="PANTHER" id="PTHR13710">
    <property type="entry name" value="DNA HELICASE RECQ FAMILY MEMBER"/>
    <property type="match status" value="1"/>
</dbReference>
<gene>
    <name evidence="15" type="ORF">QBC37DRAFT_40007</name>
</gene>
<dbReference type="Proteomes" id="UP001301769">
    <property type="component" value="Unassembled WGS sequence"/>
</dbReference>
<feature type="region of interest" description="Disordered" evidence="12">
    <location>
        <begin position="852"/>
        <end position="877"/>
    </location>
</feature>
<feature type="compositionally biased region" description="Polar residues" evidence="12">
    <location>
        <begin position="172"/>
        <end position="181"/>
    </location>
</feature>
<evidence type="ECO:0000256" key="4">
    <source>
        <dbReference type="ARBA" id="ARBA00022801"/>
    </source>
</evidence>
<dbReference type="GO" id="GO:0003677">
    <property type="term" value="F:DNA binding"/>
    <property type="evidence" value="ECO:0007669"/>
    <property type="project" value="UniProtKB-KW"/>
</dbReference>
<keyword evidence="9" id="KW-0539">Nucleus</keyword>
<keyword evidence="16" id="KW-1185">Reference proteome</keyword>
<feature type="compositionally biased region" description="Low complexity" evidence="12">
    <location>
        <begin position="1758"/>
        <end position="1772"/>
    </location>
</feature>
<feature type="region of interest" description="Disordered" evidence="12">
    <location>
        <begin position="246"/>
        <end position="543"/>
    </location>
</feature>
<feature type="compositionally biased region" description="Polar residues" evidence="12">
    <location>
        <begin position="135"/>
        <end position="144"/>
    </location>
</feature>
<comment type="caution">
    <text evidence="15">The sequence shown here is derived from an EMBL/GenBank/DDBJ whole genome shotgun (WGS) entry which is preliminary data.</text>
</comment>
<dbReference type="InterPro" id="IPR027417">
    <property type="entry name" value="P-loop_NTPase"/>
</dbReference>
<keyword evidence="7" id="KW-0238">DNA-binding</keyword>
<dbReference type="EMBL" id="MU858058">
    <property type="protein sequence ID" value="KAK4217688.1"/>
    <property type="molecule type" value="Genomic_DNA"/>
</dbReference>
<dbReference type="GO" id="GO:0009378">
    <property type="term" value="F:four-way junction helicase activity"/>
    <property type="evidence" value="ECO:0007669"/>
    <property type="project" value="TreeGrafter"/>
</dbReference>
<dbReference type="SMART" id="SM00490">
    <property type="entry name" value="HELICc"/>
    <property type="match status" value="1"/>
</dbReference>
<keyword evidence="3" id="KW-0547">Nucleotide-binding</keyword>
<evidence type="ECO:0000256" key="2">
    <source>
        <dbReference type="ARBA" id="ARBA00005446"/>
    </source>
</evidence>
<feature type="compositionally biased region" description="Polar residues" evidence="12">
    <location>
        <begin position="1710"/>
        <end position="1740"/>
    </location>
</feature>
<dbReference type="GO" id="GO:0006260">
    <property type="term" value="P:DNA replication"/>
    <property type="evidence" value="ECO:0007669"/>
    <property type="project" value="InterPro"/>
</dbReference>
<dbReference type="InterPro" id="IPR011545">
    <property type="entry name" value="DEAD/DEAH_box_helicase_dom"/>
</dbReference>
<evidence type="ECO:0000313" key="15">
    <source>
        <dbReference type="EMBL" id="KAK4217688.1"/>
    </source>
</evidence>
<feature type="compositionally biased region" description="Polar residues" evidence="12">
    <location>
        <begin position="49"/>
        <end position="78"/>
    </location>
</feature>
<accession>A0AAN7BBC8</accession>
<evidence type="ECO:0000256" key="10">
    <source>
        <dbReference type="ARBA" id="ARBA00034617"/>
    </source>
</evidence>
<comment type="subcellular location">
    <subcellularLocation>
        <location evidence="1">Nucleus</location>
    </subcellularLocation>
</comment>
<dbReference type="CDD" id="cd18794">
    <property type="entry name" value="SF2_C_RecQ"/>
    <property type="match status" value="1"/>
</dbReference>
<feature type="compositionally biased region" description="Polar residues" evidence="12">
    <location>
        <begin position="346"/>
        <end position="355"/>
    </location>
</feature>
<dbReference type="GO" id="GO:0005737">
    <property type="term" value="C:cytoplasm"/>
    <property type="evidence" value="ECO:0007669"/>
    <property type="project" value="TreeGrafter"/>
</dbReference>
<feature type="region of interest" description="Disordered" evidence="12">
    <location>
        <begin position="1"/>
        <end position="90"/>
    </location>
</feature>
<feature type="region of interest" description="Disordered" evidence="12">
    <location>
        <begin position="105"/>
        <end position="159"/>
    </location>
</feature>
<evidence type="ECO:0000256" key="11">
    <source>
        <dbReference type="ARBA" id="ARBA00034808"/>
    </source>
</evidence>
<feature type="region of interest" description="Disordered" evidence="12">
    <location>
        <begin position="1424"/>
        <end position="1493"/>
    </location>
</feature>
<dbReference type="InterPro" id="IPR032284">
    <property type="entry name" value="RecQ_Zn-bd"/>
</dbReference>
<dbReference type="Pfam" id="PF00270">
    <property type="entry name" value="DEAD"/>
    <property type="match status" value="1"/>
</dbReference>
<dbReference type="GO" id="GO:0016787">
    <property type="term" value="F:hydrolase activity"/>
    <property type="evidence" value="ECO:0007669"/>
    <property type="project" value="UniProtKB-KW"/>
</dbReference>
<dbReference type="PROSITE" id="PS51194">
    <property type="entry name" value="HELICASE_CTER"/>
    <property type="match status" value="1"/>
</dbReference>